<evidence type="ECO:0000313" key="3">
    <source>
        <dbReference type="Proteomes" id="UP000279968"/>
    </source>
</evidence>
<dbReference type="Gene3D" id="3.30.750.24">
    <property type="entry name" value="STAS domain"/>
    <property type="match status" value="1"/>
</dbReference>
<dbReference type="Proteomes" id="UP000279968">
    <property type="component" value="Unassembled WGS sequence"/>
</dbReference>
<reference evidence="2 3" key="1">
    <citation type="journal article" date="2015" name="Int. J. Syst. Evol. Microbiol.">
        <title>Micromonospora costi sp. nov., isolated from a leaf of Costus speciosus.</title>
        <authorList>
            <person name="Thawai C."/>
        </authorList>
    </citation>
    <scope>NUCLEOTIDE SEQUENCE [LARGE SCALE GENOMIC DNA]</scope>
    <source>
        <strain evidence="2 3">CS1-12</strain>
    </source>
</reference>
<dbReference type="RefSeq" id="WP_120782392.1">
    <property type="nucleotide sequence ID" value="NZ_JBHLUP010000005.1"/>
</dbReference>
<name>A0A3A9ZV37_9ACTN</name>
<protein>
    <submittedName>
        <fullName evidence="2">Anti-sigma factor antagonist</fullName>
    </submittedName>
</protein>
<evidence type="ECO:0000259" key="1">
    <source>
        <dbReference type="PROSITE" id="PS50801"/>
    </source>
</evidence>
<gene>
    <name evidence="2" type="ORF">D7193_26795</name>
</gene>
<dbReference type="Pfam" id="PF01740">
    <property type="entry name" value="STAS"/>
    <property type="match status" value="1"/>
</dbReference>
<evidence type="ECO:0000313" key="2">
    <source>
        <dbReference type="EMBL" id="RKN52162.1"/>
    </source>
</evidence>
<dbReference type="InterPro" id="IPR002645">
    <property type="entry name" value="STAS_dom"/>
</dbReference>
<sequence>MTVVPADHTMTLICDGCGDTVTGTAPVLPDAEVVWTLVLDHGWAGSPFASGPHRCPRCSTVGTGEPGVRGADREHTLGIDHLDDIGHDPAVGEIDPAEAVRRALREGIDVGGQVLVDLTEVEVIDSAGLGVLVRAHQEARDRGATLCLVAPSRFVLTVLHTMRLDGLFPIVESRADALRGLAAARTGAAVPSAALRE</sequence>
<keyword evidence="3" id="KW-1185">Reference proteome</keyword>
<feature type="domain" description="STAS" evidence="1">
    <location>
        <begin position="97"/>
        <end position="181"/>
    </location>
</feature>
<dbReference type="EMBL" id="RBAN01000005">
    <property type="protein sequence ID" value="RKN52162.1"/>
    <property type="molecule type" value="Genomic_DNA"/>
</dbReference>
<comment type="caution">
    <text evidence="2">The sequence shown here is derived from an EMBL/GenBank/DDBJ whole genome shotgun (WGS) entry which is preliminary data.</text>
</comment>
<dbReference type="PANTHER" id="PTHR33495">
    <property type="entry name" value="ANTI-SIGMA FACTOR ANTAGONIST TM_1081-RELATED-RELATED"/>
    <property type="match status" value="1"/>
</dbReference>
<organism evidence="2 3">
    <name type="scientific">Micromonospora costi</name>
    <dbReference type="NCBI Taxonomy" id="1530042"/>
    <lineage>
        <taxon>Bacteria</taxon>
        <taxon>Bacillati</taxon>
        <taxon>Actinomycetota</taxon>
        <taxon>Actinomycetes</taxon>
        <taxon>Micromonosporales</taxon>
        <taxon>Micromonosporaceae</taxon>
        <taxon>Micromonospora</taxon>
    </lineage>
</organism>
<dbReference type="PANTHER" id="PTHR33495:SF2">
    <property type="entry name" value="ANTI-SIGMA FACTOR ANTAGONIST TM_1081-RELATED"/>
    <property type="match status" value="1"/>
</dbReference>
<dbReference type="PROSITE" id="PS50801">
    <property type="entry name" value="STAS"/>
    <property type="match status" value="1"/>
</dbReference>
<dbReference type="CDD" id="cd07043">
    <property type="entry name" value="STAS_anti-anti-sigma_factors"/>
    <property type="match status" value="1"/>
</dbReference>
<accession>A0A3A9ZV37</accession>
<dbReference type="AlphaFoldDB" id="A0A3A9ZV37"/>
<dbReference type="InterPro" id="IPR036513">
    <property type="entry name" value="STAS_dom_sf"/>
</dbReference>
<proteinExistence type="predicted"/>
<dbReference type="SUPFAM" id="SSF52091">
    <property type="entry name" value="SpoIIaa-like"/>
    <property type="match status" value="1"/>
</dbReference>
<dbReference type="GO" id="GO:0043856">
    <property type="term" value="F:anti-sigma factor antagonist activity"/>
    <property type="evidence" value="ECO:0007669"/>
    <property type="project" value="TreeGrafter"/>
</dbReference>
<dbReference type="OrthoDB" id="5456061at2"/>